<dbReference type="InterPro" id="IPR044946">
    <property type="entry name" value="Restrct_endonuc_typeI_TRD_sf"/>
</dbReference>
<dbReference type="InterPro" id="IPR038333">
    <property type="entry name" value="T1MK-like_N_sf"/>
</dbReference>
<dbReference type="RefSeq" id="WP_076458715.1">
    <property type="nucleotide sequence ID" value="NZ_AZRA01000007.1"/>
</dbReference>
<evidence type="ECO:0000259" key="11">
    <source>
        <dbReference type="Pfam" id="PF02384"/>
    </source>
</evidence>
<dbReference type="eggNOG" id="COG0286">
    <property type="taxonomic scope" value="Bacteria"/>
</dbReference>
<dbReference type="Gene3D" id="1.20.1260.30">
    <property type="match status" value="2"/>
</dbReference>
<dbReference type="Gene3D" id="3.40.50.150">
    <property type="entry name" value="Vaccinia Virus protein VP39"/>
    <property type="match status" value="1"/>
</dbReference>
<dbReference type="EMBL" id="AZRA01000007">
    <property type="protein sequence ID" value="KDB54116.1"/>
    <property type="molecule type" value="Genomic_DNA"/>
</dbReference>
<evidence type="ECO:0000256" key="9">
    <source>
        <dbReference type="ARBA" id="ARBA00047942"/>
    </source>
</evidence>
<comment type="catalytic activity">
    <reaction evidence="9">
        <text>a 2'-deoxyadenosine in DNA + S-adenosyl-L-methionine = an N(6)-methyl-2'-deoxyadenosine in DNA + S-adenosyl-L-homocysteine + H(+)</text>
        <dbReference type="Rhea" id="RHEA:15197"/>
        <dbReference type="Rhea" id="RHEA-COMP:12418"/>
        <dbReference type="Rhea" id="RHEA-COMP:12419"/>
        <dbReference type="ChEBI" id="CHEBI:15378"/>
        <dbReference type="ChEBI" id="CHEBI:57856"/>
        <dbReference type="ChEBI" id="CHEBI:59789"/>
        <dbReference type="ChEBI" id="CHEBI:90615"/>
        <dbReference type="ChEBI" id="CHEBI:90616"/>
        <dbReference type="EC" id="2.1.1.72"/>
    </reaction>
</comment>
<sequence>MAVKKSELYASLWKSCDELRGGMDASQYKDYVLVLLFMKYVSDRYAGDPDGQIFVPEGSRFSDLVALKGDKEIGDKLNKAIAALAEENDLTGVITLVDFNDPDKLGKGREMVDRLSNLIGIFNAPGLDFSGNRAEGDDLLGDAYEFLMRHFATESGKSKGQFYTPAEVSTVMARLLGIGADTPASRSAHDPTCGSGSLLLKVAAEAPHGLTLYGQEMDNATSALATMNMILHDCTTAAIEKGNTLSSPQFRDAAGQLKTFDYVVANPPFSSKAWSNGLQPQDDEFGRFTYGVPPEKNGDYAFLLHILKVLKSTGRAAVILPHGVLFRGGAEGLIRQRLLKQGFIQTLIGLPANLFYGTGIPACILVLDKSQAATRDSVFVVDASRGFRKDGNKNRLRAQDIHRIVDVVTRQREAERYARRVPLAEIEANDWNLNIPRYIDGSEPEDLQDIEAHLRGGIPRRDIDALQRYWAVFPGVRAALFEDLAGRPEHVRLKVPAAEIRAAIFGHAEFTAFNATVSGRFAAWREERTAGLRALAVGDSARALVRDLGESILARFEGAPLIDAYDVYQHLMDYWDEVMQDDVAQIVQDGWRAQRPGATAGRMEPNTDLIPMALVIGRFLAAEAALVEQLEGVRDGFTRLREELEEEHGGEDGLFAEARTDKGKLTAASVKARLKAIKGDADQADERALLDQWLGLNDQETDAGRRIKDARKALETKAARQYAALTDDEIRALVIDDKWMARLAADVQSELDRVSQGLTGRVRELGERYAVPLPILIEKHKEISSRLDIHFREINSTAWQDLLSGERRLPNYTAPRINRPLSYVIADLEAGVSVNSVECDNPASTGKPCILKTSAIYDGEFNPAECKLIEPKDTSRARLSPRKDTILVSRMNTPNLVGEVGYVANDHPNLYLPDRLWMTRFHQGAKVCPRWLAYMLSSTHIKDKIKGLATGTSGSMKNISKGALLGLELAFPVLEEQIEIAMILSDMDTEITALEARREKTRLIKQGMMQELLSGRVRLI</sequence>
<feature type="domain" description="N6 adenine-specific DNA methyltransferase N-terminal" evidence="12">
    <location>
        <begin position="10"/>
        <end position="122"/>
    </location>
</feature>
<evidence type="ECO:0000256" key="7">
    <source>
        <dbReference type="ARBA" id="ARBA00022747"/>
    </source>
</evidence>
<dbReference type="InterPro" id="IPR029063">
    <property type="entry name" value="SAM-dependent_MTases_sf"/>
</dbReference>
<dbReference type="PANTHER" id="PTHR42933:SF3">
    <property type="entry name" value="TYPE I RESTRICTION ENZYME MJAVIII METHYLASE SUBUNIT"/>
    <property type="match status" value="1"/>
</dbReference>
<evidence type="ECO:0000313" key="14">
    <source>
        <dbReference type="Proteomes" id="UP000026714"/>
    </source>
</evidence>
<dbReference type="eggNOG" id="COG0732">
    <property type="taxonomic scope" value="Bacteria"/>
</dbReference>
<dbReference type="PRINTS" id="PR00507">
    <property type="entry name" value="N12N6MTFRASE"/>
</dbReference>
<dbReference type="GO" id="GO:0009007">
    <property type="term" value="F:site-specific DNA-methyltransferase (adenine-specific) activity"/>
    <property type="evidence" value="ECO:0007669"/>
    <property type="project" value="UniProtKB-EC"/>
</dbReference>
<accession>A0A059KRR4</accession>
<evidence type="ECO:0000256" key="4">
    <source>
        <dbReference type="ARBA" id="ARBA00022603"/>
    </source>
</evidence>
<keyword evidence="8" id="KW-0238">DNA-binding</keyword>
<keyword evidence="14" id="KW-1185">Reference proteome</keyword>
<dbReference type="InterPro" id="IPR002052">
    <property type="entry name" value="DNA_methylase_N6_adenine_CS"/>
</dbReference>
<dbReference type="InterPro" id="IPR051537">
    <property type="entry name" value="DNA_Adenine_Mtase"/>
</dbReference>
<dbReference type="GO" id="GO:0032259">
    <property type="term" value="P:methylation"/>
    <property type="evidence" value="ECO:0007669"/>
    <property type="project" value="UniProtKB-KW"/>
</dbReference>
<dbReference type="InterPro" id="IPR000055">
    <property type="entry name" value="Restrct_endonuc_typeI_TRD"/>
</dbReference>
<evidence type="ECO:0000256" key="3">
    <source>
        <dbReference type="ARBA" id="ARBA00011900"/>
    </source>
</evidence>
<evidence type="ECO:0000256" key="1">
    <source>
        <dbReference type="ARBA" id="ARBA00006594"/>
    </source>
</evidence>
<protein>
    <recommendedName>
        <fullName evidence="3">site-specific DNA-methyltransferase (adenine-specific)</fullName>
        <ecNumber evidence="3">2.1.1.72</ecNumber>
    </recommendedName>
</protein>
<keyword evidence="7" id="KW-0680">Restriction system</keyword>
<feature type="domain" description="DNA methylase adenine-specific" evidence="11">
    <location>
        <begin position="137"/>
        <end position="445"/>
    </location>
</feature>
<dbReference type="Pfam" id="PF01420">
    <property type="entry name" value="Methylase_S"/>
    <property type="match status" value="1"/>
</dbReference>
<keyword evidence="5" id="KW-0808">Transferase</keyword>
<gene>
    <name evidence="13" type="ORF">X805_03390</name>
</gene>
<evidence type="ECO:0000259" key="12">
    <source>
        <dbReference type="Pfam" id="PF12161"/>
    </source>
</evidence>
<dbReference type="SUPFAM" id="SSF53335">
    <property type="entry name" value="S-adenosyl-L-methionine-dependent methyltransferases"/>
    <property type="match status" value="1"/>
</dbReference>
<evidence type="ECO:0000256" key="5">
    <source>
        <dbReference type="ARBA" id="ARBA00022679"/>
    </source>
</evidence>
<dbReference type="SUPFAM" id="SSF116734">
    <property type="entry name" value="DNA methylase specificity domain"/>
    <property type="match status" value="1"/>
</dbReference>
<comment type="similarity">
    <text evidence="1">Belongs to the N(4)/N(6)-methyltransferase family.</text>
</comment>
<dbReference type="Pfam" id="PF12161">
    <property type="entry name" value="HsdM_N"/>
    <property type="match status" value="1"/>
</dbReference>
<dbReference type="InterPro" id="IPR003356">
    <property type="entry name" value="DNA_methylase_A-5"/>
</dbReference>
<dbReference type="STRING" id="34103.SAMN05421778_10462"/>
<comment type="similarity">
    <text evidence="2">Belongs to the type-I restriction system S methylase family.</text>
</comment>
<dbReference type="PATRIC" id="fig|1286631.3.peg.333"/>
<keyword evidence="4" id="KW-0489">Methyltransferase</keyword>
<dbReference type="GO" id="GO:0003677">
    <property type="term" value="F:DNA binding"/>
    <property type="evidence" value="ECO:0007669"/>
    <property type="project" value="UniProtKB-KW"/>
</dbReference>
<dbReference type="PROSITE" id="PS00092">
    <property type="entry name" value="N6_MTASE"/>
    <property type="match status" value="1"/>
</dbReference>
<evidence type="ECO:0000256" key="6">
    <source>
        <dbReference type="ARBA" id="ARBA00022691"/>
    </source>
</evidence>
<comment type="caution">
    <text evidence="13">The sequence shown here is derived from an EMBL/GenBank/DDBJ whole genome shotgun (WGS) entry which is preliminary data.</text>
</comment>
<dbReference type="Proteomes" id="UP000026714">
    <property type="component" value="Unassembled WGS sequence"/>
</dbReference>
<evidence type="ECO:0000256" key="2">
    <source>
        <dbReference type="ARBA" id="ARBA00010923"/>
    </source>
</evidence>
<name>A0A059KRR4_9BURK</name>
<evidence type="ECO:0000256" key="8">
    <source>
        <dbReference type="ARBA" id="ARBA00023125"/>
    </source>
</evidence>
<dbReference type="EC" id="2.1.1.72" evidence="3"/>
<evidence type="ECO:0000259" key="10">
    <source>
        <dbReference type="Pfam" id="PF01420"/>
    </source>
</evidence>
<dbReference type="GO" id="GO:0009307">
    <property type="term" value="P:DNA restriction-modification system"/>
    <property type="evidence" value="ECO:0007669"/>
    <property type="project" value="UniProtKB-KW"/>
</dbReference>
<dbReference type="AlphaFoldDB" id="A0A059KRR4"/>
<dbReference type="Pfam" id="PF02384">
    <property type="entry name" value="N6_Mtase"/>
    <property type="match status" value="1"/>
</dbReference>
<keyword evidence="6" id="KW-0949">S-adenosyl-L-methionine</keyword>
<organism evidence="13 14">
    <name type="scientific">Sphaerotilus natans subsp. natans DSM 6575</name>
    <dbReference type="NCBI Taxonomy" id="1286631"/>
    <lineage>
        <taxon>Bacteria</taxon>
        <taxon>Pseudomonadati</taxon>
        <taxon>Pseudomonadota</taxon>
        <taxon>Betaproteobacteria</taxon>
        <taxon>Burkholderiales</taxon>
        <taxon>Sphaerotilaceae</taxon>
        <taxon>Sphaerotilus</taxon>
    </lineage>
</organism>
<dbReference type="PANTHER" id="PTHR42933">
    <property type="entry name" value="SLR6095 PROTEIN"/>
    <property type="match status" value="1"/>
</dbReference>
<dbReference type="Gene3D" id="3.90.220.20">
    <property type="entry name" value="DNA methylase specificity domains"/>
    <property type="match status" value="1"/>
</dbReference>
<feature type="domain" description="Type I restriction modification DNA specificity" evidence="10">
    <location>
        <begin position="880"/>
        <end position="998"/>
    </location>
</feature>
<evidence type="ECO:0000313" key="13">
    <source>
        <dbReference type="EMBL" id="KDB54116.1"/>
    </source>
</evidence>
<dbReference type="GO" id="GO:0008170">
    <property type="term" value="F:N-methyltransferase activity"/>
    <property type="evidence" value="ECO:0007669"/>
    <property type="project" value="InterPro"/>
</dbReference>
<dbReference type="InterPro" id="IPR022749">
    <property type="entry name" value="D12N6_MeTrfase_N"/>
</dbReference>
<proteinExistence type="inferred from homology"/>
<reference evidence="13 14" key="1">
    <citation type="journal article" date="2014" name="FEMS Microbiol. Ecol.">
        <title>Sphaerotilus natans encrusted with nanoball-shaped Fe(III) oxide minerals formed by nitrate-reducing mixotrophic Fe(II) oxidation.</title>
        <authorList>
            <person name="Park S."/>
            <person name="Kim D.H."/>
            <person name="Lee J.H."/>
            <person name="Hur H.G."/>
        </authorList>
    </citation>
    <scope>NUCLEOTIDE SEQUENCE [LARGE SCALE GENOMIC DNA]</scope>
    <source>
        <strain evidence="13 14">DSM 6575</strain>
    </source>
</reference>